<accession>A0ABW3FA18</accession>
<dbReference type="EMBL" id="JBHTKB010000003">
    <property type="protein sequence ID" value="MFD0914422.1"/>
    <property type="molecule type" value="Genomic_DNA"/>
</dbReference>
<comment type="caution">
    <text evidence="1">The sequence shown here is derived from an EMBL/GenBank/DDBJ whole genome shotgun (WGS) entry which is preliminary data.</text>
</comment>
<evidence type="ECO:0000313" key="1">
    <source>
        <dbReference type="EMBL" id="MFD0914422.1"/>
    </source>
</evidence>
<proteinExistence type="predicted"/>
<evidence type="ECO:0008006" key="3">
    <source>
        <dbReference type="Google" id="ProtNLM"/>
    </source>
</evidence>
<dbReference type="Proteomes" id="UP001597128">
    <property type="component" value="Unassembled WGS sequence"/>
</dbReference>
<gene>
    <name evidence="1" type="ORF">ACFQ1Z_12750</name>
</gene>
<keyword evidence="2" id="KW-1185">Reference proteome</keyword>
<protein>
    <recommendedName>
        <fullName evidence="3">DUF2007 domain-containing protein</fullName>
    </recommendedName>
</protein>
<reference evidence="2" key="1">
    <citation type="journal article" date="2019" name="Int. J. Syst. Evol. Microbiol.">
        <title>The Global Catalogue of Microorganisms (GCM) 10K type strain sequencing project: providing services to taxonomists for standard genome sequencing and annotation.</title>
        <authorList>
            <consortium name="The Broad Institute Genomics Platform"/>
            <consortium name="The Broad Institute Genome Sequencing Center for Infectious Disease"/>
            <person name="Wu L."/>
            <person name="Ma J."/>
        </authorList>
    </citation>
    <scope>NUCLEOTIDE SEQUENCE [LARGE SCALE GENOMIC DNA]</scope>
    <source>
        <strain evidence="2">CCUG 58412</strain>
    </source>
</reference>
<organism evidence="1 2">
    <name type="scientific">Methylophilus luteus</name>
    <dbReference type="NCBI Taxonomy" id="640108"/>
    <lineage>
        <taxon>Bacteria</taxon>
        <taxon>Pseudomonadati</taxon>
        <taxon>Pseudomonadota</taxon>
        <taxon>Betaproteobacteria</taxon>
        <taxon>Nitrosomonadales</taxon>
        <taxon>Methylophilaceae</taxon>
        <taxon>Methylophilus</taxon>
    </lineage>
</organism>
<evidence type="ECO:0000313" key="2">
    <source>
        <dbReference type="Proteomes" id="UP001597128"/>
    </source>
</evidence>
<sequence>MIPIYTAQSESEVAVISAMLQAYEVPYFIRGAAFSRLYPGLQIKDYNTQTFMVPSAFLELARELLRDFIQPQPQQHPADTSGSITRMFRVVIEMLLAGWVFTGKRWNKNQAEQDQPADGKELEK</sequence>
<name>A0ABW3FA18_9PROT</name>
<dbReference type="RefSeq" id="WP_379058206.1">
    <property type="nucleotide sequence ID" value="NZ_JBHTKB010000003.1"/>
</dbReference>